<organism evidence="2 3">
    <name type="scientific">Leptospira tipperaryensis</name>
    <dbReference type="NCBI Taxonomy" id="2564040"/>
    <lineage>
        <taxon>Bacteria</taxon>
        <taxon>Pseudomonadati</taxon>
        <taxon>Spirochaetota</taxon>
        <taxon>Spirochaetia</taxon>
        <taxon>Leptospirales</taxon>
        <taxon>Leptospiraceae</taxon>
        <taxon>Leptospira</taxon>
    </lineage>
</organism>
<evidence type="ECO:0000313" key="3">
    <source>
        <dbReference type="Proteomes" id="UP000094197"/>
    </source>
</evidence>
<evidence type="ECO:0000313" key="2">
    <source>
        <dbReference type="EMBL" id="AOP35916.1"/>
    </source>
</evidence>
<keyword evidence="1" id="KW-1133">Transmembrane helix</keyword>
<dbReference type="Proteomes" id="UP000094197">
    <property type="component" value="Chromosome 1"/>
</dbReference>
<dbReference type="AlphaFoldDB" id="A0A1D7V262"/>
<dbReference type="PROSITE" id="PS51257">
    <property type="entry name" value="PROKAR_LIPOPROTEIN"/>
    <property type="match status" value="1"/>
</dbReference>
<sequence length="245" mass="27921">MIKTKVIPTNKDRTKNLSRFNKSILLLFCIFIFSCTMVGFHRTAIREEIDFGKEETVKLCVWKDKKISKEELEELIADWNEELRLYKITILLSEVREWERPGWTGSAIMDQIFTADLPVSCDRLLAVAGGKLSDTAFELVGLFFAFFGIPSYQILGAVETKTGTRGYILGQTRTLSHWLSGGAKGTLIHEGYHLLGCGHSFFLSSCYLQIQKIKELKRKNAEQGEPFFPSVDEDGQIFLKNPWHS</sequence>
<dbReference type="EMBL" id="CP015217">
    <property type="protein sequence ID" value="AOP35916.1"/>
    <property type="molecule type" value="Genomic_DNA"/>
</dbReference>
<proteinExistence type="predicted"/>
<dbReference type="KEGG" id="laj:A0128_04905"/>
<feature type="transmembrane region" description="Helical" evidence="1">
    <location>
        <begin position="20"/>
        <end position="40"/>
    </location>
</feature>
<name>A0A1D7V262_9LEPT</name>
<gene>
    <name evidence="2" type="ORF">A0128_04905</name>
</gene>
<reference evidence="2 3" key="1">
    <citation type="submission" date="2016-04" db="EMBL/GenBank/DDBJ databases">
        <title>Complete genome seqeunce of Leptospira alstonii serovar Room22.</title>
        <authorList>
            <person name="Nally J.E."/>
            <person name="Bayles D.O."/>
            <person name="Hurley D."/>
            <person name="Fanning S."/>
            <person name="McMahon B.J."/>
            <person name="Arent Z."/>
        </authorList>
    </citation>
    <scope>NUCLEOTIDE SEQUENCE [LARGE SCALE GENOMIC DNA]</scope>
    <source>
        <strain evidence="2 3">GWTS #1</strain>
    </source>
</reference>
<keyword evidence="1" id="KW-0472">Membrane</keyword>
<accession>A0A1D7V262</accession>
<evidence type="ECO:0000256" key="1">
    <source>
        <dbReference type="SAM" id="Phobius"/>
    </source>
</evidence>
<keyword evidence="1" id="KW-0812">Transmembrane</keyword>
<protein>
    <recommendedName>
        <fullName evidence="4">Lipoprotein</fullName>
    </recommendedName>
</protein>
<evidence type="ECO:0008006" key="4">
    <source>
        <dbReference type="Google" id="ProtNLM"/>
    </source>
</evidence>
<keyword evidence="3" id="KW-1185">Reference proteome</keyword>